<keyword evidence="2" id="KW-1185">Reference proteome</keyword>
<sequence length="52" mass="6123">MDPTKCEEISSDGLLIIIKENENIKKIILREGKSISFTKFDQYFKEIQNKVF</sequence>
<dbReference type="HOGENOM" id="CLU_3086784_0_0_1"/>
<dbReference type="Proteomes" id="UP000030655">
    <property type="component" value="Unassembled WGS sequence"/>
</dbReference>
<accession>A0A059EZ93</accession>
<name>A0A059EZ93_9MICR</name>
<dbReference type="AlphaFoldDB" id="A0A059EZ93"/>
<dbReference type="VEuPathDB" id="MicrosporidiaDB:H312_02241"/>
<reference evidence="1 2" key="2">
    <citation type="submission" date="2014-03" db="EMBL/GenBank/DDBJ databases">
        <title>The Genome Sequence of Anncaliia algerae insect isolate PRA339.</title>
        <authorList>
            <consortium name="The Broad Institute Genome Sequencing Platform"/>
            <consortium name="The Broad Institute Genome Sequencing Center for Infectious Disease"/>
            <person name="Cuomo C."/>
            <person name="Becnel J."/>
            <person name="Sanscrainte N."/>
            <person name="Walker B."/>
            <person name="Young S.K."/>
            <person name="Zeng Q."/>
            <person name="Gargeya S."/>
            <person name="Fitzgerald M."/>
            <person name="Haas B."/>
            <person name="Abouelleil A."/>
            <person name="Alvarado L."/>
            <person name="Arachchi H.M."/>
            <person name="Berlin A.M."/>
            <person name="Chapman S.B."/>
            <person name="Dewar J."/>
            <person name="Goldberg J."/>
            <person name="Griggs A."/>
            <person name="Gujja S."/>
            <person name="Hansen M."/>
            <person name="Howarth C."/>
            <person name="Imamovic A."/>
            <person name="Larimer J."/>
            <person name="McCowan C."/>
            <person name="Murphy C."/>
            <person name="Neiman D."/>
            <person name="Pearson M."/>
            <person name="Priest M."/>
            <person name="Roberts A."/>
            <person name="Saif S."/>
            <person name="Shea T."/>
            <person name="Sisk P."/>
            <person name="Sykes S."/>
            <person name="Wortman J."/>
            <person name="Nusbaum C."/>
            <person name="Birren B."/>
        </authorList>
    </citation>
    <scope>NUCLEOTIDE SEQUENCE [LARGE SCALE GENOMIC DNA]</scope>
    <source>
        <strain evidence="1 2">PRA339</strain>
    </source>
</reference>
<organism evidence="1 2">
    <name type="scientific">Anncaliia algerae PRA339</name>
    <dbReference type="NCBI Taxonomy" id="1288291"/>
    <lineage>
        <taxon>Eukaryota</taxon>
        <taxon>Fungi</taxon>
        <taxon>Fungi incertae sedis</taxon>
        <taxon>Microsporidia</taxon>
        <taxon>Tubulinosematoidea</taxon>
        <taxon>Tubulinosematidae</taxon>
        <taxon>Anncaliia</taxon>
    </lineage>
</organism>
<evidence type="ECO:0000313" key="1">
    <source>
        <dbReference type="EMBL" id="KCZ80373.1"/>
    </source>
</evidence>
<gene>
    <name evidence="1" type="ORF">H312_02241</name>
</gene>
<protein>
    <submittedName>
        <fullName evidence="1">Uncharacterized protein</fullName>
    </submittedName>
</protein>
<reference evidence="2" key="1">
    <citation type="submission" date="2013-02" db="EMBL/GenBank/DDBJ databases">
        <authorList>
            <consortium name="The Broad Institute Genome Sequencing Platform"/>
            <person name="Cuomo C."/>
            <person name="Becnel J."/>
            <person name="Sanscrainte N."/>
            <person name="Walker B."/>
            <person name="Young S.K."/>
            <person name="Zeng Q."/>
            <person name="Gargeya S."/>
            <person name="Fitzgerald M."/>
            <person name="Haas B."/>
            <person name="Abouelleil A."/>
            <person name="Alvarado L."/>
            <person name="Arachchi H.M."/>
            <person name="Berlin A.M."/>
            <person name="Chapman S.B."/>
            <person name="Dewar J."/>
            <person name="Goldberg J."/>
            <person name="Griggs A."/>
            <person name="Gujja S."/>
            <person name="Hansen M."/>
            <person name="Howarth C."/>
            <person name="Imamovic A."/>
            <person name="Larimer J."/>
            <person name="McCowan C."/>
            <person name="Murphy C."/>
            <person name="Neiman D."/>
            <person name="Pearson M."/>
            <person name="Priest M."/>
            <person name="Roberts A."/>
            <person name="Saif S."/>
            <person name="Shea T."/>
            <person name="Sisk P."/>
            <person name="Sykes S."/>
            <person name="Wortman J."/>
            <person name="Nusbaum C."/>
            <person name="Birren B."/>
        </authorList>
    </citation>
    <scope>NUCLEOTIDE SEQUENCE [LARGE SCALE GENOMIC DNA]</scope>
    <source>
        <strain evidence="2">PRA339</strain>
    </source>
</reference>
<proteinExistence type="predicted"/>
<evidence type="ECO:0000313" key="2">
    <source>
        <dbReference type="Proteomes" id="UP000030655"/>
    </source>
</evidence>
<dbReference type="EMBL" id="KK365185">
    <property type="protein sequence ID" value="KCZ80373.1"/>
    <property type="molecule type" value="Genomic_DNA"/>
</dbReference>